<dbReference type="AlphaFoldDB" id="A0AAV9BX47"/>
<evidence type="ECO:0008006" key="3">
    <source>
        <dbReference type="Google" id="ProtNLM"/>
    </source>
</evidence>
<protein>
    <recommendedName>
        <fullName evidence="3">Aminotransferase-like plant mobile domain-containing protein</fullName>
    </recommendedName>
</protein>
<reference evidence="1" key="1">
    <citation type="journal article" date="2023" name="Nat. Commun.">
        <title>Diploid and tetraploid genomes of Acorus and the evolution of monocots.</title>
        <authorList>
            <person name="Ma L."/>
            <person name="Liu K.W."/>
            <person name="Li Z."/>
            <person name="Hsiao Y.Y."/>
            <person name="Qi Y."/>
            <person name="Fu T."/>
            <person name="Tang G.D."/>
            <person name="Zhang D."/>
            <person name="Sun W.H."/>
            <person name="Liu D.K."/>
            <person name="Li Y."/>
            <person name="Chen G.Z."/>
            <person name="Liu X.D."/>
            <person name="Liao X.Y."/>
            <person name="Jiang Y.T."/>
            <person name="Yu X."/>
            <person name="Hao Y."/>
            <person name="Huang J."/>
            <person name="Zhao X.W."/>
            <person name="Ke S."/>
            <person name="Chen Y.Y."/>
            <person name="Wu W.L."/>
            <person name="Hsu J.L."/>
            <person name="Lin Y.F."/>
            <person name="Huang M.D."/>
            <person name="Li C.Y."/>
            <person name="Huang L."/>
            <person name="Wang Z.W."/>
            <person name="Zhao X."/>
            <person name="Zhong W.Y."/>
            <person name="Peng D.H."/>
            <person name="Ahmad S."/>
            <person name="Lan S."/>
            <person name="Zhang J.S."/>
            <person name="Tsai W.C."/>
            <person name="Van de Peer Y."/>
            <person name="Liu Z.J."/>
        </authorList>
    </citation>
    <scope>NUCLEOTIDE SEQUENCE</scope>
    <source>
        <strain evidence="1">SCP</strain>
    </source>
</reference>
<dbReference type="Proteomes" id="UP001179952">
    <property type="component" value="Unassembled WGS sequence"/>
</dbReference>
<evidence type="ECO:0000313" key="1">
    <source>
        <dbReference type="EMBL" id="KAK1281037.1"/>
    </source>
</evidence>
<organism evidence="1 2">
    <name type="scientific">Acorus gramineus</name>
    <name type="common">Dwarf sweet flag</name>
    <dbReference type="NCBI Taxonomy" id="55184"/>
    <lineage>
        <taxon>Eukaryota</taxon>
        <taxon>Viridiplantae</taxon>
        <taxon>Streptophyta</taxon>
        <taxon>Embryophyta</taxon>
        <taxon>Tracheophyta</taxon>
        <taxon>Spermatophyta</taxon>
        <taxon>Magnoliopsida</taxon>
        <taxon>Liliopsida</taxon>
        <taxon>Acoraceae</taxon>
        <taxon>Acorus</taxon>
    </lineage>
</organism>
<dbReference type="EMBL" id="JAUJYN010000001">
    <property type="protein sequence ID" value="KAK1281037.1"/>
    <property type="molecule type" value="Genomic_DNA"/>
</dbReference>
<proteinExistence type="predicted"/>
<accession>A0AAV9BX47</accession>
<evidence type="ECO:0000313" key="2">
    <source>
        <dbReference type="Proteomes" id="UP001179952"/>
    </source>
</evidence>
<gene>
    <name evidence="1" type="ORF">QJS04_geneDACA016118</name>
</gene>
<name>A0AAV9BX47_ACOGR</name>
<reference evidence="1" key="2">
    <citation type="submission" date="2023-06" db="EMBL/GenBank/DDBJ databases">
        <authorList>
            <person name="Ma L."/>
            <person name="Liu K.-W."/>
            <person name="Li Z."/>
            <person name="Hsiao Y.-Y."/>
            <person name="Qi Y."/>
            <person name="Fu T."/>
            <person name="Tang G."/>
            <person name="Zhang D."/>
            <person name="Sun W.-H."/>
            <person name="Liu D.-K."/>
            <person name="Li Y."/>
            <person name="Chen G.-Z."/>
            <person name="Liu X.-D."/>
            <person name="Liao X.-Y."/>
            <person name="Jiang Y.-T."/>
            <person name="Yu X."/>
            <person name="Hao Y."/>
            <person name="Huang J."/>
            <person name="Zhao X.-W."/>
            <person name="Ke S."/>
            <person name="Chen Y.-Y."/>
            <person name="Wu W.-L."/>
            <person name="Hsu J.-L."/>
            <person name="Lin Y.-F."/>
            <person name="Huang M.-D."/>
            <person name="Li C.-Y."/>
            <person name="Huang L."/>
            <person name="Wang Z.-W."/>
            <person name="Zhao X."/>
            <person name="Zhong W.-Y."/>
            <person name="Peng D.-H."/>
            <person name="Ahmad S."/>
            <person name="Lan S."/>
            <person name="Zhang J.-S."/>
            <person name="Tsai W.-C."/>
            <person name="Van De Peer Y."/>
            <person name="Liu Z.-J."/>
        </authorList>
    </citation>
    <scope>NUCLEOTIDE SEQUENCE</scope>
    <source>
        <strain evidence="1">SCP</strain>
        <tissue evidence="1">Leaves</tissue>
    </source>
</reference>
<keyword evidence="2" id="KW-1185">Reference proteome</keyword>
<sequence length="167" mass="19786">MKMVDLVKSDEEEDVKDFVRLWIAFMFASFLFPNDHYNCPLPLLSYFDDLEGTWRYAWAVSIRDQLMESLRKVWPSVKNRNEGKYLKSSIGYLFGYMAILCKGDEKDEEEPAPVEPKKSLKHHVSIGSKKRKLPLIRQYQQMRLMKRCKRLKIEVDALKAETAFWMP</sequence>
<comment type="caution">
    <text evidence="1">The sequence shown here is derived from an EMBL/GenBank/DDBJ whole genome shotgun (WGS) entry which is preliminary data.</text>
</comment>